<dbReference type="GO" id="GO:0016887">
    <property type="term" value="F:ATP hydrolysis activity"/>
    <property type="evidence" value="ECO:0007669"/>
    <property type="project" value="InterPro"/>
</dbReference>
<evidence type="ECO:0000256" key="3">
    <source>
        <dbReference type="ARBA" id="ARBA00022519"/>
    </source>
</evidence>
<evidence type="ECO:0000313" key="10">
    <source>
        <dbReference type="EMBL" id="OEH83076.1"/>
    </source>
</evidence>
<dbReference type="SUPFAM" id="SSF52540">
    <property type="entry name" value="P-loop containing nucleoside triphosphate hydrolases"/>
    <property type="match status" value="1"/>
</dbReference>
<dbReference type="GO" id="GO:0005524">
    <property type="term" value="F:ATP binding"/>
    <property type="evidence" value="ECO:0007669"/>
    <property type="project" value="UniProtKB-KW"/>
</dbReference>
<proteinExistence type="predicted"/>
<dbReference type="PROSITE" id="PS50893">
    <property type="entry name" value="ABC_TRANSPORTER_2"/>
    <property type="match status" value="1"/>
</dbReference>
<evidence type="ECO:0000256" key="6">
    <source>
        <dbReference type="ARBA" id="ARBA00022840"/>
    </source>
</evidence>
<dbReference type="EMBL" id="MIEK01000012">
    <property type="protein sequence ID" value="OEH83076.1"/>
    <property type="molecule type" value="Genomic_DNA"/>
</dbReference>
<dbReference type="PANTHER" id="PTHR43423:SF12">
    <property type="entry name" value="IRON EXPORT ATP-BINDING PROTEIN FETA-RELATED"/>
    <property type="match status" value="1"/>
</dbReference>
<evidence type="ECO:0000256" key="1">
    <source>
        <dbReference type="ARBA" id="ARBA00022448"/>
    </source>
</evidence>
<keyword evidence="3" id="KW-0997">Cell inner membrane</keyword>
<keyword evidence="5" id="KW-0547">Nucleotide-binding</keyword>
<protein>
    <submittedName>
        <fullName evidence="10">Spermidine/putrescine ABC transporter ATP-binding protein</fullName>
    </submittedName>
</protein>
<dbReference type="Pfam" id="PF00005">
    <property type="entry name" value="ABC_tran"/>
    <property type="match status" value="1"/>
</dbReference>
<feature type="domain" description="ABC transporter" evidence="9">
    <location>
        <begin position="5"/>
        <end position="212"/>
    </location>
</feature>
<comment type="caution">
    <text evidence="10">The sequence shown here is derived from an EMBL/GenBank/DDBJ whole genome shotgun (WGS) entry which is preliminary data.</text>
</comment>
<evidence type="ECO:0000259" key="9">
    <source>
        <dbReference type="PROSITE" id="PS50893"/>
    </source>
</evidence>
<accession>A0A1E5KYW7</accession>
<organism evidence="10 11">
    <name type="scientific">Enterococcus rivorum</name>
    <dbReference type="NCBI Taxonomy" id="762845"/>
    <lineage>
        <taxon>Bacteria</taxon>
        <taxon>Bacillati</taxon>
        <taxon>Bacillota</taxon>
        <taxon>Bacilli</taxon>
        <taxon>Lactobacillales</taxon>
        <taxon>Enterococcaceae</taxon>
        <taxon>Enterococcus</taxon>
    </lineage>
</organism>
<keyword evidence="6 10" id="KW-0067">ATP-binding</keyword>
<keyword evidence="7" id="KW-1278">Translocase</keyword>
<dbReference type="InterPro" id="IPR003439">
    <property type="entry name" value="ABC_transporter-like_ATP-bd"/>
</dbReference>
<dbReference type="PANTHER" id="PTHR43423">
    <property type="entry name" value="ABC TRANSPORTER I FAMILY MEMBER 17"/>
    <property type="match status" value="1"/>
</dbReference>
<dbReference type="GO" id="GO:0006817">
    <property type="term" value="P:phosphate ion transport"/>
    <property type="evidence" value="ECO:0007669"/>
    <property type="project" value="UniProtKB-KW"/>
</dbReference>
<evidence type="ECO:0000256" key="8">
    <source>
        <dbReference type="ARBA" id="ARBA00023136"/>
    </source>
</evidence>
<dbReference type="InterPro" id="IPR027417">
    <property type="entry name" value="P-loop_NTPase"/>
</dbReference>
<evidence type="ECO:0000256" key="4">
    <source>
        <dbReference type="ARBA" id="ARBA00022592"/>
    </source>
</evidence>
<dbReference type="Proteomes" id="UP000095256">
    <property type="component" value="Unassembled WGS sequence"/>
</dbReference>
<name>A0A1E5KYW7_9ENTE</name>
<keyword evidence="2" id="KW-1003">Cell membrane</keyword>
<dbReference type="AlphaFoldDB" id="A0A1E5KYW7"/>
<dbReference type="STRING" id="762845.BCR26_02055"/>
<reference evidence="10 11" key="1">
    <citation type="submission" date="2016-09" db="EMBL/GenBank/DDBJ databases">
        <authorList>
            <person name="Capua I."/>
            <person name="De Benedictis P."/>
            <person name="Joannis T."/>
            <person name="Lombin L.H."/>
            <person name="Cattoli G."/>
        </authorList>
    </citation>
    <scope>NUCLEOTIDE SEQUENCE [LARGE SCALE GENOMIC DNA]</scope>
    <source>
        <strain evidence="10 11">LMG 25899</strain>
    </source>
</reference>
<keyword evidence="1" id="KW-0813">Transport</keyword>
<dbReference type="InterPro" id="IPR017871">
    <property type="entry name" value="ABC_transporter-like_CS"/>
</dbReference>
<dbReference type="InterPro" id="IPR003593">
    <property type="entry name" value="AAA+_ATPase"/>
</dbReference>
<keyword evidence="11" id="KW-1185">Reference proteome</keyword>
<evidence type="ECO:0000313" key="11">
    <source>
        <dbReference type="Proteomes" id="UP000095256"/>
    </source>
</evidence>
<evidence type="ECO:0000256" key="2">
    <source>
        <dbReference type="ARBA" id="ARBA00022475"/>
    </source>
</evidence>
<dbReference type="RefSeq" id="WP_069698031.1">
    <property type="nucleotide sequence ID" value="NZ_JAGGMA010000002.1"/>
</dbReference>
<evidence type="ECO:0000256" key="7">
    <source>
        <dbReference type="ARBA" id="ARBA00022967"/>
    </source>
</evidence>
<dbReference type="SMART" id="SM00382">
    <property type="entry name" value="AAA"/>
    <property type="match status" value="1"/>
</dbReference>
<dbReference type="PROSITE" id="PS00211">
    <property type="entry name" value="ABC_TRANSPORTER_1"/>
    <property type="match status" value="1"/>
</dbReference>
<keyword evidence="4" id="KW-0592">Phosphate transport</keyword>
<dbReference type="Gene3D" id="3.40.50.300">
    <property type="entry name" value="P-loop containing nucleotide triphosphate hydrolases"/>
    <property type="match status" value="1"/>
</dbReference>
<keyword evidence="8" id="KW-0472">Membrane</keyword>
<evidence type="ECO:0000256" key="5">
    <source>
        <dbReference type="ARBA" id="ARBA00022741"/>
    </source>
</evidence>
<gene>
    <name evidence="10" type="ORF">BCR26_02055</name>
</gene>
<sequence length="214" mass="24232">MGKFLIAENISYKLKEQTIIEDITLEIMEGSHVTITGPSGGGKSTLLKLLASLLTPTKGKILFHDQNIDELMPEDYRKKVSYCFQQPSLFGETVKDNFLLPYTIRKKEFEKSHAVNLLKQLKLPEEYLDKKITELSGGEKQRVALIRNVLFLPEVLLLDEVTAGLDEESKGIVNQWLVGLNHEQNVTLIRVTHDSEEIAQSKEIRQIVAGRLES</sequence>